<protein>
    <submittedName>
        <fullName evidence="2">Mobile element protein</fullName>
    </submittedName>
</protein>
<gene>
    <name evidence="2" type="ORF">AVDCRST_MAG12-2001</name>
</gene>
<dbReference type="EMBL" id="CADCVK010000306">
    <property type="protein sequence ID" value="CAA9489372.1"/>
    <property type="molecule type" value="Genomic_DNA"/>
</dbReference>
<name>A0A6J4SD03_9ACTN</name>
<dbReference type="AlphaFoldDB" id="A0A6J4SD03"/>
<feature type="non-terminal residue" evidence="2">
    <location>
        <position position="60"/>
    </location>
</feature>
<evidence type="ECO:0000256" key="1">
    <source>
        <dbReference type="SAM" id="MobiDB-lite"/>
    </source>
</evidence>
<accession>A0A6J4SD03</accession>
<organism evidence="2">
    <name type="scientific">uncultured Rubrobacteraceae bacterium</name>
    <dbReference type="NCBI Taxonomy" id="349277"/>
    <lineage>
        <taxon>Bacteria</taxon>
        <taxon>Bacillati</taxon>
        <taxon>Actinomycetota</taxon>
        <taxon>Rubrobacteria</taxon>
        <taxon>Rubrobacterales</taxon>
        <taxon>Rubrobacteraceae</taxon>
        <taxon>environmental samples</taxon>
    </lineage>
</organism>
<feature type="non-terminal residue" evidence="2">
    <location>
        <position position="1"/>
    </location>
</feature>
<evidence type="ECO:0000313" key="2">
    <source>
        <dbReference type="EMBL" id="CAA9489372.1"/>
    </source>
</evidence>
<reference evidence="2" key="1">
    <citation type="submission" date="2020-02" db="EMBL/GenBank/DDBJ databases">
        <authorList>
            <person name="Meier V. D."/>
        </authorList>
    </citation>
    <scope>NUCLEOTIDE SEQUENCE</scope>
    <source>
        <strain evidence="2">AVDCRST_MAG12</strain>
    </source>
</reference>
<proteinExistence type="predicted"/>
<feature type="region of interest" description="Disordered" evidence="1">
    <location>
        <begin position="1"/>
        <end position="60"/>
    </location>
</feature>
<sequence>ARGGPQPRQARSPNAGVPRPARLRGQDQEGGHAMPQALHRPRGLPHAANRTPGRTRRGGV</sequence>